<evidence type="ECO:0000313" key="2">
    <source>
        <dbReference type="EMBL" id="MBU8547006.1"/>
    </source>
</evidence>
<keyword evidence="3" id="KW-1185">Reference proteome</keyword>
<dbReference type="Proteomes" id="UP000689967">
    <property type="component" value="Unassembled WGS sequence"/>
</dbReference>
<accession>A0ABS6HE43</accession>
<evidence type="ECO:0000259" key="1">
    <source>
        <dbReference type="PROSITE" id="PS51186"/>
    </source>
</evidence>
<protein>
    <submittedName>
        <fullName evidence="2">GNAT family N-acetyltransferase</fullName>
    </submittedName>
</protein>
<evidence type="ECO:0000313" key="3">
    <source>
        <dbReference type="Proteomes" id="UP000689967"/>
    </source>
</evidence>
<dbReference type="PROSITE" id="PS51186">
    <property type="entry name" value="GNAT"/>
    <property type="match status" value="1"/>
</dbReference>
<dbReference type="EMBL" id="JAERQM010000011">
    <property type="protein sequence ID" value="MBU8547006.1"/>
    <property type="molecule type" value="Genomic_DNA"/>
</dbReference>
<name>A0ABS6HE43_9PROT</name>
<feature type="domain" description="N-acetyltransferase" evidence="1">
    <location>
        <begin position="3"/>
        <end position="149"/>
    </location>
</feature>
<dbReference type="InterPro" id="IPR000182">
    <property type="entry name" value="GNAT_dom"/>
</dbReference>
<gene>
    <name evidence="2" type="ORF">JJQ90_25025</name>
</gene>
<organism evidence="2 3">
    <name type="scientific">Falsiroseomonas oleicola</name>
    <dbReference type="NCBI Taxonomy" id="2801474"/>
    <lineage>
        <taxon>Bacteria</taxon>
        <taxon>Pseudomonadati</taxon>
        <taxon>Pseudomonadota</taxon>
        <taxon>Alphaproteobacteria</taxon>
        <taxon>Acetobacterales</taxon>
        <taxon>Roseomonadaceae</taxon>
        <taxon>Falsiroseomonas</taxon>
    </lineage>
</organism>
<sequence length="149" mass="16335">MPIRIERIAHLPDDFEQLAADALGDGQRMLEVLREDWQQDALRFEGAGQALFAAYAGPALRGICGLTADPYLPQDHVGRVRRLYVLRPGRRGGVGRALLDAVALQAGAFCYARLRVRAPVSAFAFYERCGFLRAVGEKSATHVLPMIGV</sequence>
<dbReference type="RefSeq" id="WP_216879032.1">
    <property type="nucleotide sequence ID" value="NZ_JAERQM010000011.1"/>
</dbReference>
<dbReference type="Pfam" id="PF13508">
    <property type="entry name" value="Acetyltransf_7"/>
    <property type="match status" value="1"/>
</dbReference>
<reference evidence="2 3" key="1">
    <citation type="submission" date="2021-01" db="EMBL/GenBank/DDBJ databases">
        <title>Roseomonas sp. nov, a bacterium isolated from an oil production mixture in Yumen Oilfield.</title>
        <authorList>
            <person name="Wu D."/>
        </authorList>
    </citation>
    <scope>NUCLEOTIDE SEQUENCE [LARGE SCALE GENOMIC DNA]</scope>
    <source>
        <strain evidence="2 3">ROY-5-3</strain>
    </source>
</reference>
<proteinExistence type="predicted"/>
<comment type="caution">
    <text evidence="2">The sequence shown here is derived from an EMBL/GenBank/DDBJ whole genome shotgun (WGS) entry which is preliminary data.</text>
</comment>